<sequence length="102" mass="10601">MAGKVAVTPSQLRGAAGQMAAVRDKVDTILSDLESSLNSRGAAWGDDSYGATFAAGDNGYLVAHKNLAKGMGDVAKTLGSYADGQYKAAGLLEEQDKHHRFG</sequence>
<dbReference type="InterPro" id="IPR010310">
    <property type="entry name" value="T7SS_ESAT-6-like"/>
</dbReference>
<dbReference type="Gene3D" id="1.10.287.1060">
    <property type="entry name" value="ESAT-6-like"/>
    <property type="match status" value="1"/>
</dbReference>
<dbReference type="RefSeq" id="WP_167472143.1">
    <property type="nucleotide sequence ID" value="NZ_CP046172.1"/>
</dbReference>
<protein>
    <recommendedName>
        <fullName evidence="3">WXG100 family type VII secretion target</fullName>
    </recommendedName>
</protein>
<evidence type="ECO:0000313" key="1">
    <source>
        <dbReference type="EMBL" id="QIS08977.1"/>
    </source>
</evidence>
<dbReference type="EMBL" id="CP046172">
    <property type="protein sequence ID" value="QIS08977.1"/>
    <property type="molecule type" value="Genomic_DNA"/>
</dbReference>
<keyword evidence="2" id="KW-1185">Reference proteome</keyword>
<gene>
    <name evidence="1" type="ORF">F5544_05325</name>
</gene>
<dbReference type="InterPro" id="IPR036689">
    <property type="entry name" value="ESAT-6-like_sf"/>
</dbReference>
<dbReference type="Pfam" id="PF06013">
    <property type="entry name" value="WXG100"/>
    <property type="match status" value="1"/>
</dbReference>
<accession>A0A6G9Y7B3</accession>
<evidence type="ECO:0008006" key="3">
    <source>
        <dbReference type="Google" id="ProtNLM"/>
    </source>
</evidence>
<dbReference type="Proteomes" id="UP000503540">
    <property type="component" value="Chromosome"/>
</dbReference>
<name>A0A6G9Y7B3_9NOCA</name>
<dbReference type="KEGG" id="nah:F5544_05325"/>
<organism evidence="1 2">
    <name type="scientific">Nocardia arthritidis</name>
    <dbReference type="NCBI Taxonomy" id="228602"/>
    <lineage>
        <taxon>Bacteria</taxon>
        <taxon>Bacillati</taxon>
        <taxon>Actinomycetota</taxon>
        <taxon>Actinomycetes</taxon>
        <taxon>Mycobacteriales</taxon>
        <taxon>Nocardiaceae</taxon>
        <taxon>Nocardia</taxon>
    </lineage>
</organism>
<dbReference type="AlphaFoldDB" id="A0A6G9Y7B3"/>
<reference evidence="1 2" key="1">
    <citation type="journal article" date="2019" name="ACS Chem. Biol.">
        <title>Identification and Mobilization of a Cryptic Antibiotic Biosynthesis Gene Locus from a Human-Pathogenic Nocardia Isolate.</title>
        <authorList>
            <person name="Herisse M."/>
            <person name="Ishida K."/>
            <person name="Porter J.L."/>
            <person name="Howden B."/>
            <person name="Hertweck C."/>
            <person name="Stinear T.P."/>
            <person name="Pidot S.J."/>
        </authorList>
    </citation>
    <scope>NUCLEOTIDE SEQUENCE [LARGE SCALE GENOMIC DNA]</scope>
    <source>
        <strain evidence="1 2">AUSMDU00012717</strain>
    </source>
</reference>
<dbReference type="SUPFAM" id="SSF140453">
    <property type="entry name" value="EsxAB dimer-like"/>
    <property type="match status" value="1"/>
</dbReference>
<proteinExistence type="predicted"/>
<evidence type="ECO:0000313" key="2">
    <source>
        <dbReference type="Proteomes" id="UP000503540"/>
    </source>
</evidence>